<name>A0ABS7G021_9ACTN</name>
<accession>A0ABS7G021</accession>
<feature type="region of interest" description="Disordered" evidence="1">
    <location>
        <begin position="1"/>
        <end position="48"/>
    </location>
</feature>
<comment type="caution">
    <text evidence="3">The sequence shown here is derived from an EMBL/GenBank/DDBJ whole genome shotgun (WGS) entry which is preliminary data.</text>
</comment>
<reference evidence="3 4" key="1">
    <citation type="submission" date="2021-07" db="EMBL/GenBank/DDBJ databases">
        <title>Actinomadura sp. PM05-2 isolated from lichen.</title>
        <authorList>
            <person name="Somphong A."/>
            <person name="Phongsopitanun W."/>
            <person name="Tanasupawat S."/>
            <person name="Peongsungnone V."/>
        </authorList>
    </citation>
    <scope>NUCLEOTIDE SEQUENCE [LARGE SCALE GENOMIC DNA]</scope>
    <source>
        <strain evidence="3 4">PM05-2</strain>
    </source>
</reference>
<keyword evidence="2" id="KW-0812">Transmembrane</keyword>
<protein>
    <submittedName>
        <fullName evidence="3">Uncharacterized protein</fullName>
    </submittedName>
</protein>
<organism evidence="3 4">
    <name type="scientific">Actinomadura parmotrematis</name>
    <dbReference type="NCBI Taxonomy" id="2864039"/>
    <lineage>
        <taxon>Bacteria</taxon>
        <taxon>Bacillati</taxon>
        <taxon>Actinomycetota</taxon>
        <taxon>Actinomycetes</taxon>
        <taxon>Streptosporangiales</taxon>
        <taxon>Thermomonosporaceae</taxon>
        <taxon>Actinomadura</taxon>
    </lineage>
</organism>
<feature type="transmembrane region" description="Helical" evidence="2">
    <location>
        <begin position="52"/>
        <end position="70"/>
    </location>
</feature>
<feature type="compositionally biased region" description="Basic and acidic residues" evidence="1">
    <location>
        <begin position="31"/>
        <end position="44"/>
    </location>
</feature>
<dbReference type="RefSeq" id="WP_220168981.1">
    <property type="nucleotide sequence ID" value="NZ_JAIBOA010000018.1"/>
</dbReference>
<keyword evidence="2" id="KW-0472">Membrane</keyword>
<keyword evidence="2" id="KW-1133">Transmembrane helix</keyword>
<gene>
    <name evidence="3" type="ORF">K1Y72_25395</name>
</gene>
<proteinExistence type="predicted"/>
<evidence type="ECO:0000256" key="2">
    <source>
        <dbReference type="SAM" id="Phobius"/>
    </source>
</evidence>
<keyword evidence="4" id="KW-1185">Reference proteome</keyword>
<evidence type="ECO:0000313" key="3">
    <source>
        <dbReference type="EMBL" id="MBW8485740.1"/>
    </source>
</evidence>
<evidence type="ECO:0000256" key="1">
    <source>
        <dbReference type="SAM" id="MobiDB-lite"/>
    </source>
</evidence>
<sequence length="119" mass="13293">MSTHDDEPLDGDIGPAAPATAPPPSTPVPDRAAELRRYEEEREARRRRTDRIAGRIALWAAVLLLAFLAYDSASTAVEAHRRGDDWLYPPAANAALFTLAALALTAWSRSRHRHRRRTR</sequence>
<evidence type="ECO:0000313" key="4">
    <source>
        <dbReference type="Proteomes" id="UP000774570"/>
    </source>
</evidence>
<dbReference type="EMBL" id="JAIBOA010000018">
    <property type="protein sequence ID" value="MBW8485740.1"/>
    <property type="molecule type" value="Genomic_DNA"/>
</dbReference>
<dbReference type="Proteomes" id="UP000774570">
    <property type="component" value="Unassembled WGS sequence"/>
</dbReference>
<feature type="transmembrane region" description="Helical" evidence="2">
    <location>
        <begin position="90"/>
        <end position="107"/>
    </location>
</feature>